<accession>A0A511NK13</accession>
<name>A0A511NK13_9FLAO</name>
<proteinExistence type="predicted"/>
<dbReference type="GeneID" id="84649064"/>
<keyword evidence="1" id="KW-0175">Coiled coil</keyword>
<feature type="coiled-coil region" evidence="1">
    <location>
        <begin position="59"/>
        <end position="86"/>
    </location>
</feature>
<dbReference type="Pfam" id="PF06210">
    <property type="entry name" value="DUF1003"/>
    <property type="match status" value="1"/>
</dbReference>
<evidence type="ECO:0008006" key="5">
    <source>
        <dbReference type="Google" id="ProtNLM"/>
    </source>
</evidence>
<dbReference type="RefSeq" id="WP_019974321.1">
    <property type="nucleotide sequence ID" value="NZ_BJXC01000024.1"/>
</dbReference>
<comment type="caution">
    <text evidence="3">The sequence shown here is derived from an EMBL/GenBank/DDBJ whole genome shotgun (WGS) entry which is preliminary data.</text>
</comment>
<keyword evidence="2" id="KW-1133">Transmembrane helix</keyword>
<protein>
    <recommendedName>
        <fullName evidence="5">Cyclic nucleotide-binding protein</fullName>
    </recommendedName>
</protein>
<dbReference type="EMBL" id="BJXC01000024">
    <property type="protein sequence ID" value="GEM53139.1"/>
    <property type="molecule type" value="Genomic_DNA"/>
</dbReference>
<organism evidence="3 4">
    <name type="scientific">Empedobacter brevis NBRC 14943 = ATCC 43319</name>
    <dbReference type="NCBI Taxonomy" id="1218108"/>
    <lineage>
        <taxon>Bacteria</taxon>
        <taxon>Pseudomonadati</taxon>
        <taxon>Bacteroidota</taxon>
        <taxon>Flavobacteriia</taxon>
        <taxon>Flavobacteriales</taxon>
        <taxon>Weeksellaceae</taxon>
        <taxon>Empedobacter</taxon>
    </lineage>
</organism>
<evidence type="ECO:0000256" key="1">
    <source>
        <dbReference type="SAM" id="Coils"/>
    </source>
</evidence>
<feature type="transmembrane region" description="Helical" evidence="2">
    <location>
        <begin position="143"/>
        <end position="163"/>
    </location>
</feature>
<dbReference type="OrthoDB" id="9795736at2"/>
<dbReference type="STRING" id="1218108.GCA_000382425_00815"/>
<keyword evidence="4" id="KW-1185">Reference proteome</keyword>
<dbReference type="Proteomes" id="UP000321245">
    <property type="component" value="Unassembled WGS sequence"/>
</dbReference>
<sequence>MKCFVTQKTINPYEAVKGKEIQHEIFRLIQQDYPNFTEEDYVSIQELNKYRRQFFASLISQEKGEMEKLDQDVMEAIRNNSILSENIKEDAIKPLTAGDRIADKVASFGGSWTFIISFFVFLVAWMLLNFWMLHNKGFDPYPFILLNLILSCLAAIQAPIIMMSQNRQEDKDRDRAEHDYKINLKAELEIKLLSEKIDHLLVHQNKKLLEIQEMQIQYLENIEKQVIHTKDKKGKPEN</sequence>
<evidence type="ECO:0000313" key="4">
    <source>
        <dbReference type="Proteomes" id="UP000321245"/>
    </source>
</evidence>
<evidence type="ECO:0000256" key="2">
    <source>
        <dbReference type="SAM" id="Phobius"/>
    </source>
</evidence>
<gene>
    <name evidence="3" type="ORF">EB1_29290</name>
</gene>
<evidence type="ECO:0000313" key="3">
    <source>
        <dbReference type="EMBL" id="GEM53139.1"/>
    </source>
</evidence>
<keyword evidence="2" id="KW-0812">Transmembrane</keyword>
<reference evidence="3 4" key="1">
    <citation type="submission" date="2019-07" db="EMBL/GenBank/DDBJ databases">
        <title>Whole genome shotgun sequence of Empedobacter brevis NBRC 14943.</title>
        <authorList>
            <person name="Hosoyama A."/>
            <person name="Uohara A."/>
            <person name="Ohji S."/>
            <person name="Ichikawa N."/>
        </authorList>
    </citation>
    <scope>NUCLEOTIDE SEQUENCE [LARGE SCALE GENOMIC DNA]</scope>
    <source>
        <strain evidence="3 4">NBRC 14943</strain>
    </source>
</reference>
<dbReference type="InterPro" id="IPR010406">
    <property type="entry name" value="DUF1003"/>
</dbReference>
<keyword evidence="2" id="KW-0472">Membrane</keyword>
<feature type="transmembrane region" description="Helical" evidence="2">
    <location>
        <begin position="110"/>
        <end position="131"/>
    </location>
</feature>
<dbReference type="PANTHER" id="PTHR41386:SF1">
    <property type="entry name" value="MEMBRANE PROTEIN"/>
    <property type="match status" value="1"/>
</dbReference>
<dbReference type="AlphaFoldDB" id="A0A511NK13"/>
<dbReference type="PANTHER" id="PTHR41386">
    <property type="entry name" value="INTEGRAL MEMBRANE PROTEIN-RELATED"/>
    <property type="match status" value="1"/>
</dbReference>